<accession>A0A392QTF1</accession>
<protein>
    <submittedName>
        <fullName evidence="1">Uncharacterized protein</fullName>
    </submittedName>
</protein>
<organism evidence="1 2">
    <name type="scientific">Trifolium medium</name>
    <dbReference type="NCBI Taxonomy" id="97028"/>
    <lineage>
        <taxon>Eukaryota</taxon>
        <taxon>Viridiplantae</taxon>
        <taxon>Streptophyta</taxon>
        <taxon>Embryophyta</taxon>
        <taxon>Tracheophyta</taxon>
        <taxon>Spermatophyta</taxon>
        <taxon>Magnoliopsida</taxon>
        <taxon>eudicotyledons</taxon>
        <taxon>Gunneridae</taxon>
        <taxon>Pentapetalae</taxon>
        <taxon>rosids</taxon>
        <taxon>fabids</taxon>
        <taxon>Fabales</taxon>
        <taxon>Fabaceae</taxon>
        <taxon>Papilionoideae</taxon>
        <taxon>50 kb inversion clade</taxon>
        <taxon>NPAAA clade</taxon>
        <taxon>Hologalegina</taxon>
        <taxon>IRL clade</taxon>
        <taxon>Trifolieae</taxon>
        <taxon>Trifolium</taxon>
    </lineage>
</organism>
<dbReference type="AlphaFoldDB" id="A0A392QTF1"/>
<name>A0A392QTF1_9FABA</name>
<evidence type="ECO:0000313" key="1">
    <source>
        <dbReference type="EMBL" id="MCI27568.1"/>
    </source>
</evidence>
<keyword evidence="2" id="KW-1185">Reference proteome</keyword>
<dbReference type="EMBL" id="LXQA010160155">
    <property type="protein sequence ID" value="MCI27568.1"/>
    <property type="molecule type" value="Genomic_DNA"/>
</dbReference>
<sequence>VLGPQKSTLQRLTTSVSDVFRI</sequence>
<dbReference type="Proteomes" id="UP000265520">
    <property type="component" value="Unassembled WGS sequence"/>
</dbReference>
<proteinExistence type="predicted"/>
<reference evidence="1 2" key="1">
    <citation type="journal article" date="2018" name="Front. Plant Sci.">
        <title>Red Clover (Trifolium pratense) and Zigzag Clover (T. medium) - A Picture of Genomic Similarities and Differences.</title>
        <authorList>
            <person name="Dluhosova J."/>
            <person name="Istvanek J."/>
            <person name="Nedelnik J."/>
            <person name="Repkova J."/>
        </authorList>
    </citation>
    <scope>NUCLEOTIDE SEQUENCE [LARGE SCALE GENOMIC DNA]</scope>
    <source>
        <strain evidence="2">cv. 10/8</strain>
        <tissue evidence="1">Leaf</tissue>
    </source>
</reference>
<evidence type="ECO:0000313" key="2">
    <source>
        <dbReference type="Proteomes" id="UP000265520"/>
    </source>
</evidence>
<comment type="caution">
    <text evidence="1">The sequence shown here is derived from an EMBL/GenBank/DDBJ whole genome shotgun (WGS) entry which is preliminary data.</text>
</comment>
<feature type="non-terminal residue" evidence="1">
    <location>
        <position position="1"/>
    </location>
</feature>